<evidence type="ECO:0000313" key="2">
    <source>
        <dbReference type="EMBL" id="MBB6162835.1"/>
    </source>
</evidence>
<gene>
    <name evidence="2" type="ORF">HNQ72_002653</name>
</gene>
<name>A0A7X0CZX1_9HYPH</name>
<feature type="region of interest" description="Disordered" evidence="1">
    <location>
        <begin position="113"/>
        <end position="136"/>
    </location>
</feature>
<keyword evidence="3" id="KW-1185">Reference proteome</keyword>
<evidence type="ECO:0000313" key="3">
    <source>
        <dbReference type="Proteomes" id="UP000547879"/>
    </source>
</evidence>
<dbReference type="RefSeq" id="WP_183992648.1">
    <property type="nucleotide sequence ID" value="NZ_BMHW01000002.1"/>
</dbReference>
<reference evidence="2 3" key="1">
    <citation type="submission" date="2020-08" db="EMBL/GenBank/DDBJ databases">
        <title>Genomic Encyclopedia of Type Strains, Phase IV (KMG-IV): sequencing the most valuable type-strain genomes for metagenomic binning, comparative biology and taxonomic classification.</title>
        <authorList>
            <person name="Goeker M."/>
        </authorList>
    </citation>
    <scope>NUCLEOTIDE SEQUENCE [LARGE SCALE GENOMIC DNA]</scope>
    <source>
        <strain evidence="2 3">DSM 100734</strain>
    </source>
</reference>
<dbReference type="Proteomes" id="UP000547879">
    <property type="component" value="Unassembled WGS sequence"/>
</dbReference>
<proteinExistence type="predicted"/>
<accession>A0A7X0CZX1</accession>
<dbReference type="AlphaFoldDB" id="A0A7X0CZX1"/>
<comment type="caution">
    <text evidence="2">The sequence shown here is derived from an EMBL/GenBank/DDBJ whole genome shotgun (WGS) entry which is preliminary data.</text>
</comment>
<evidence type="ECO:0000256" key="1">
    <source>
        <dbReference type="SAM" id="MobiDB-lite"/>
    </source>
</evidence>
<dbReference type="EMBL" id="JACHEG010000002">
    <property type="protein sequence ID" value="MBB6162835.1"/>
    <property type="molecule type" value="Genomic_DNA"/>
</dbReference>
<feature type="compositionally biased region" description="Basic and acidic residues" evidence="1">
    <location>
        <begin position="125"/>
        <end position="136"/>
    </location>
</feature>
<protein>
    <submittedName>
        <fullName evidence="2">Uncharacterized protein</fullName>
    </submittedName>
</protein>
<organism evidence="2 3">
    <name type="scientific">Rhizobium wenxiniae</name>
    <dbReference type="NCBI Taxonomy" id="1737357"/>
    <lineage>
        <taxon>Bacteria</taxon>
        <taxon>Pseudomonadati</taxon>
        <taxon>Pseudomonadota</taxon>
        <taxon>Alphaproteobacteria</taxon>
        <taxon>Hyphomicrobiales</taxon>
        <taxon>Rhizobiaceae</taxon>
        <taxon>Rhizobium/Agrobacterium group</taxon>
        <taxon>Rhizobium</taxon>
    </lineage>
</organism>
<sequence length="136" mass="15306">MARSEAEKRRIIEEADSQLALPWMTWGELDRLSPRERSHEYQKFTQPVMTYLGRHKTCKLPACRRARACKGFISETQYQQGGYHDAFPPCLGKGTLPHDQALAAMDEIYGRAAAPDDTPKYAGRASDRAADSDETS</sequence>